<comment type="subcellular location">
    <subcellularLocation>
        <location evidence="1">Nucleus</location>
    </subcellularLocation>
</comment>
<organism evidence="9 10">
    <name type="scientific">Pyronema omphalodes (strain CBS 100304)</name>
    <name type="common">Pyronema confluens</name>
    <dbReference type="NCBI Taxonomy" id="1076935"/>
    <lineage>
        <taxon>Eukaryota</taxon>
        <taxon>Fungi</taxon>
        <taxon>Dikarya</taxon>
        <taxon>Ascomycota</taxon>
        <taxon>Pezizomycotina</taxon>
        <taxon>Pezizomycetes</taxon>
        <taxon>Pezizales</taxon>
        <taxon>Pyronemataceae</taxon>
        <taxon>Pyronema</taxon>
    </lineage>
</organism>
<evidence type="ECO:0000256" key="5">
    <source>
        <dbReference type="ARBA" id="ARBA00023242"/>
    </source>
</evidence>
<dbReference type="AlphaFoldDB" id="U4LEL5"/>
<comment type="similarity">
    <text evidence="2">Belongs to the TEC1 family.</text>
</comment>
<evidence type="ECO:0000256" key="3">
    <source>
        <dbReference type="ARBA" id="ARBA00023015"/>
    </source>
</evidence>
<dbReference type="eggNOG" id="KOG3841">
    <property type="taxonomic scope" value="Eukaryota"/>
</dbReference>
<dbReference type="Gene3D" id="6.10.20.40">
    <property type="entry name" value="TEA/ATTS domain"/>
    <property type="match status" value="1"/>
</dbReference>
<dbReference type="PRINTS" id="PR00065">
    <property type="entry name" value="TEADOMAIN"/>
</dbReference>
<keyword evidence="5" id="KW-0539">Nucleus</keyword>
<dbReference type="SMART" id="SM00426">
    <property type="entry name" value="TEA"/>
    <property type="match status" value="1"/>
</dbReference>
<dbReference type="PANTHER" id="PTHR11834">
    <property type="entry name" value="TRANSCRIPTIONAL ENHANCER FACTOR TEF RELATED"/>
    <property type="match status" value="1"/>
</dbReference>
<evidence type="ECO:0000256" key="6">
    <source>
        <dbReference type="PROSITE-ProRule" id="PRU00505"/>
    </source>
</evidence>
<dbReference type="InterPro" id="IPR038096">
    <property type="entry name" value="TEA/ATTS_sf"/>
</dbReference>
<dbReference type="InterPro" id="IPR000818">
    <property type="entry name" value="TEA/ATTS_dom"/>
</dbReference>
<evidence type="ECO:0000256" key="4">
    <source>
        <dbReference type="ARBA" id="ARBA00023163"/>
    </source>
</evidence>
<keyword evidence="4" id="KW-0804">Transcription</keyword>
<proteinExistence type="inferred from homology"/>
<evidence type="ECO:0000313" key="10">
    <source>
        <dbReference type="Proteomes" id="UP000018144"/>
    </source>
</evidence>
<dbReference type="Proteomes" id="UP000018144">
    <property type="component" value="Unassembled WGS sequence"/>
</dbReference>
<feature type="compositionally biased region" description="Polar residues" evidence="7">
    <location>
        <begin position="173"/>
        <end position="193"/>
    </location>
</feature>
<dbReference type="PANTHER" id="PTHR11834:SF0">
    <property type="entry name" value="PROTEIN SCALLOPED"/>
    <property type="match status" value="1"/>
</dbReference>
<sequence length="626" mass="69223">MTPRSPEYNNDDILAYEARQHLPLQRVISNNMRSRPRTVGTTLGPRDGGVQKRGAKVSPLAAVRDLMPYHQYRARQRRDAGLGESVWDDELEDAFMEADANIPKIGRTKYNCDGKLRGRNELIADYIFRVTGKRRSRKQVSSHIQVLKNLLKNNPDITKHHASDPADWDEDQQSPSSCSTSLATRTPSMSPQRPHSVMAGYPDASFVSPPLSSCEGRRSFSNANIELTELSMFTYPRGPLGRDYPQHTYTRLSQNELKQPTWNLYTIDTWKKRFPRMNEIVEEELSSGSRLPSSNCPILHITASLATPLPGASNNNDHQTLFSANIELSIPEGPHEDHIWKCNTRIYAGGQEVRGVPDTNKTAETPLRVTGPDIYGSRRLKVPFSDEFWHDYLRSPGYGDVPVGNLVENLTAVQEITSWPMHSTQAQHSQLSVVLLWEFKKAAFGSKEGKAVYRQVIRGSTPFATGNSAASVGHFDRILPLDTVAANTNDPWTTPEQSRLPPSPYEDLSPGHVNNLAYYTYGGNTYHALPSQDASTHGLAGPLLQSPETDIANMGYFGIGQHSSGYGAHHQQFLLPGIAAGSLDNSYGKGGNRGGDISGAAWAQHLSPVSDRQGPETDDNGNLLPF</sequence>
<dbReference type="GO" id="GO:0000978">
    <property type="term" value="F:RNA polymerase II cis-regulatory region sequence-specific DNA binding"/>
    <property type="evidence" value="ECO:0007669"/>
    <property type="project" value="TreeGrafter"/>
</dbReference>
<dbReference type="STRING" id="1076935.U4LEL5"/>
<gene>
    <name evidence="9" type="ORF">PCON_12773</name>
</gene>
<keyword evidence="10" id="KW-1185">Reference proteome</keyword>
<accession>U4LEL5</accession>
<feature type="DNA-binding region" description="TEA" evidence="6">
    <location>
        <begin position="80"/>
        <end position="154"/>
    </location>
</feature>
<evidence type="ECO:0000256" key="1">
    <source>
        <dbReference type="ARBA" id="ARBA00004123"/>
    </source>
</evidence>
<protein>
    <submittedName>
        <fullName evidence="9">Similar to Regulatory protein abaA acc. no. P20945</fullName>
    </submittedName>
</protein>
<evidence type="ECO:0000259" key="8">
    <source>
        <dbReference type="PROSITE" id="PS51088"/>
    </source>
</evidence>
<feature type="region of interest" description="Disordered" evidence="7">
    <location>
        <begin position="607"/>
        <end position="626"/>
    </location>
</feature>
<dbReference type="Pfam" id="PF01285">
    <property type="entry name" value="TEA"/>
    <property type="match status" value="1"/>
</dbReference>
<name>U4LEL5_PYROM</name>
<dbReference type="OrthoDB" id="10006572at2759"/>
<dbReference type="PROSITE" id="PS51088">
    <property type="entry name" value="TEA_2"/>
    <property type="match status" value="1"/>
</dbReference>
<reference evidence="9 10" key="1">
    <citation type="journal article" date="2013" name="PLoS Genet.">
        <title>The genome and development-dependent transcriptomes of Pyronema confluens: a window into fungal evolution.</title>
        <authorList>
            <person name="Traeger S."/>
            <person name="Altegoer F."/>
            <person name="Freitag M."/>
            <person name="Gabaldon T."/>
            <person name="Kempken F."/>
            <person name="Kumar A."/>
            <person name="Marcet-Houben M."/>
            <person name="Poggeler S."/>
            <person name="Stajich J.E."/>
            <person name="Nowrousian M."/>
        </authorList>
    </citation>
    <scope>NUCLEOTIDE SEQUENCE [LARGE SCALE GENOMIC DNA]</scope>
    <source>
        <strain evidence="10">CBS 100304</strain>
        <tissue evidence="9">Vegetative mycelium</tissue>
    </source>
</reference>
<dbReference type="InterPro" id="IPR050937">
    <property type="entry name" value="TEC1_TEAD_TF"/>
</dbReference>
<dbReference type="GO" id="GO:0005667">
    <property type="term" value="C:transcription regulator complex"/>
    <property type="evidence" value="ECO:0007669"/>
    <property type="project" value="TreeGrafter"/>
</dbReference>
<evidence type="ECO:0000313" key="9">
    <source>
        <dbReference type="EMBL" id="CCX13180.1"/>
    </source>
</evidence>
<feature type="domain" description="TEA" evidence="8">
    <location>
        <begin position="80"/>
        <end position="154"/>
    </location>
</feature>
<evidence type="ECO:0000256" key="2">
    <source>
        <dbReference type="ARBA" id="ARBA00008421"/>
    </source>
</evidence>
<dbReference type="GO" id="GO:0005634">
    <property type="term" value="C:nucleus"/>
    <property type="evidence" value="ECO:0007669"/>
    <property type="project" value="UniProtKB-SubCell"/>
</dbReference>
<evidence type="ECO:0000256" key="7">
    <source>
        <dbReference type="SAM" id="MobiDB-lite"/>
    </source>
</evidence>
<dbReference type="EMBL" id="HF935789">
    <property type="protein sequence ID" value="CCX13180.1"/>
    <property type="molecule type" value="Genomic_DNA"/>
</dbReference>
<keyword evidence="3" id="KW-0805">Transcription regulation</keyword>
<feature type="region of interest" description="Disordered" evidence="7">
    <location>
        <begin position="155"/>
        <end position="197"/>
    </location>
</feature>
<dbReference type="GO" id="GO:0000981">
    <property type="term" value="F:DNA-binding transcription factor activity, RNA polymerase II-specific"/>
    <property type="evidence" value="ECO:0007669"/>
    <property type="project" value="TreeGrafter"/>
</dbReference>